<reference evidence="1 2" key="1">
    <citation type="submission" date="2016-01" db="EMBL/GenBank/DDBJ databases">
        <authorList>
            <person name="Regsiter A."/>
            <person name="william w."/>
        </authorList>
    </citation>
    <scope>NUCLEOTIDE SEQUENCE [LARGE SCALE GENOMIC DNA]</scope>
    <source>
        <strain evidence="1 2">CFBP 5494</strain>
    </source>
</reference>
<evidence type="ECO:0000313" key="1">
    <source>
        <dbReference type="EMBL" id="CUW93685.1"/>
    </source>
</evidence>
<dbReference type="Proteomes" id="UP000191933">
    <property type="component" value="Unassembled WGS sequence"/>
</dbReference>
<sequence>MSATRRPEMLPDIPRIKKDDLVEEFPGVFDAARYIDVGIGWLPLVRDFVTEALPHDPSLAVLEMKEKWGGLRIWCDTPVLEARLAKGKAEIKSGRTCEICGAEGDIRRPPPGRWSWWRCLCYEHASPDQRSWGARREGPIYGTMQVAGKWYRYDEATDSMVETETPSRFRHDDV</sequence>
<protein>
    <submittedName>
        <fullName evidence="1">Uncharacterized protein</fullName>
    </submittedName>
</protein>
<dbReference type="AlphaFoldDB" id="A0A9W5B2Q7"/>
<dbReference type="EMBL" id="FBVY01000018">
    <property type="protein sequence ID" value="CUW93685.1"/>
    <property type="molecule type" value="Genomic_DNA"/>
</dbReference>
<name>A0A9W5B2Q7_9HYPH</name>
<comment type="caution">
    <text evidence="1">The sequence shown here is derived from an EMBL/GenBank/DDBJ whole genome shotgun (WGS) entry which is preliminary data.</text>
</comment>
<keyword evidence="2" id="KW-1185">Reference proteome</keyword>
<organism evidence="1 2">
    <name type="scientific">Agrobacterium genomosp. 2 str. CFBP 5494</name>
    <dbReference type="NCBI Taxonomy" id="1183436"/>
    <lineage>
        <taxon>Bacteria</taxon>
        <taxon>Pseudomonadati</taxon>
        <taxon>Pseudomonadota</taxon>
        <taxon>Alphaproteobacteria</taxon>
        <taxon>Hyphomicrobiales</taxon>
        <taxon>Rhizobiaceae</taxon>
        <taxon>Rhizobium/Agrobacterium group</taxon>
        <taxon>Agrobacterium</taxon>
        <taxon>Agrobacterium tumefaciens complex</taxon>
    </lineage>
</organism>
<proteinExistence type="predicted"/>
<gene>
    <name evidence="1" type="ORF">AGR2A_Cc70083</name>
</gene>
<accession>A0A9W5B2Q7</accession>
<evidence type="ECO:0000313" key="2">
    <source>
        <dbReference type="Proteomes" id="UP000191933"/>
    </source>
</evidence>